<accession>V5F8C2</accession>
<gene>
    <name evidence="1" type="ORF">PLEI_3242</name>
</gene>
<dbReference type="InterPro" id="IPR049826">
    <property type="entry name" value="Ig-like_ice"/>
</dbReference>
<organism evidence="1 2">
    <name type="scientific">Photobacterium leiognathi lrivu.4.1</name>
    <dbReference type="NCBI Taxonomy" id="1248232"/>
    <lineage>
        <taxon>Bacteria</taxon>
        <taxon>Pseudomonadati</taxon>
        <taxon>Pseudomonadota</taxon>
        <taxon>Gammaproteobacteria</taxon>
        <taxon>Vibrionales</taxon>
        <taxon>Vibrionaceae</taxon>
        <taxon>Photobacterium</taxon>
    </lineage>
</organism>
<dbReference type="NCBIfam" id="NF033510">
    <property type="entry name" value="Ca_tandemer"/>
    <property type="match status" value="5"/>
</dbReference>
<reference evidence="2" key="1">
    <citation type="submission" date="2012-12" db="EMBL/GenBank/DDBJ databases">
        <title>Genome Sequence of Photobacterium leiognathi lrivu.4.1.</title>
        <authorList>
            <person name="Urbanczyk H."/>
            <person name="Ogura Y."/>
            <person name="Hayashi T."/>
            <person name="Dunlap P.V."/>
        </authorList>
    </citation>
    <scope>NUCLEOTIDE SEQUENCE [LARGE SCALE GENOMIC DNA]</scope>
    <source>
        <strain evidence="2">lrivu.4.1</strain>
    </source>
</reference>
<dbReference type="eggNOG" id="COG2911">
    <property type="taxonomic scope" value="Bacteria"/>
</dbReference>
<dbReference type="Proteomes" id="UP000030675">
    <property type="component" value="Unassembled WGS sequence"/>
</dbReference>
<dbReference type="InterPro" id="IPR047777">
    <property type="entry name" value="LapA-like_RM"/>
</dbReference>
<dbReference type="InterPro" id="IPR013783">
    <property type="entry name" value="Ig-like_fold"/>
</dbReference>
<dbReference type="RefSeq" id="WP_023934454.1">
    <property type="nucleotide sequence ID" value="NZ_DF196821.1"/>
</dbReference>
<sequence>MKTINLEENITITKISGSAFILKDDGSLSPLNTGMTINSGTIIVLTDNGAISATDKAGVPAELSYELVQDIPLPTTYEHTFSTRDNGAIQNGEDLHHTLGHKTASNIDVQKIHDAILDGIDPTKVQQATAAGNESSSNWGVVTIDYDNDKMLAKAGFDTAYQPSSVKYPQDYSGQEAHQDIKASITIDAISQDNVVTAAESHSKQTITGTVGDDVKAGDIVTVTLDGKTLGTATVENHDGKLTWSLDVDGKTLLQSGIDKVSASVTTTDAAGNTATADTTHDYSIDVKASITINPITGDNQITQAEGHEKTLPITGTVGDDVQAGDKVVVTVNGHDYNTTVTADKTWSVNVTGDDILHADKATATVTTDYGIPHEETATTSEHYDVQIDASIKITSIAGDDVVNKTESEGKVPVTGTVGKDVEPGDTVTVTIGDKNYTTTVTADKTWTVDVDGSALVNNKGHDVHASVTANDGAGHSTTASDDKPYTVDTEIKASIVIDAISQDDVVTAAESHSKQTITGTVSDDVKAGDIVTVILDGKTLGTATVENHDGKLTWSLDVDGKTLLQSGTDKVSASVTTTDAAGNTATADTAHDYSIDVKASITINPITGDNQITQAEGHEKTLPITGTVGDDVQAGDKVVVTVNGHDYNTTVTADKTWSVNVTGDDILHADKATATVTTDYGIPHEATATTSEHYDVQIDAGIQIT</sequence>
<evidence type="ECO:0000313" key="2">
    <source>
        <dbReference type="Proteomes" id="UP000030675"/>
    </source>
</evidence>
<proteinExistence type="predicted"/>
<name>V5F8C2_PHOLE</name>
<dbReference type="HOGENOM" id="CLU_390730_0_0_6"/>
<dbReference type="NCBIfam" id="NF033682">
    <property type="entry name" value="retention_LapA"/>
    <property type="match status" value="1"/>
</dbReference>
<dbReference type="NCBIfam" id="NF012196">
    <property type="entry name" value="Ig_like_ice"/>
    <property type="match status" value="5"/>
</dbReference>
<dbReference type="EMBL" id="DF196821">
    <property type="protein sequence ID" value="GAD31579.1"/>
    <property type="molecule type" value="Genomic_DNA"/>
</dbReference>
<evidence type="ECO:0000313" key="1">
    <source>
        <dbReference type="EMBL" id="GAD31579.1"/>
    </source>
</evidence>
<dbReference type="Gene3D" id="2.60.40.10">
    <property type="entry name" value="Immunoglobulins"/>
    <property type="match status" value="5"/>
</dbReference>
<dbReference type="AlphaFoldDB" id="V5F8C2"/>
<protein>
    <submittedName>
        <fullName evidence="1">Putative hemagglutinin/hemolysin-related protein</fullName>
    </submittedName>
</protein>